<proteinExistence type="predicted"/>
<evidence type="ECO:0000313" key="2">
    <source>
        <dbReference type="Proteomes" id="UP001162131"/>
    </source>
</evidence>
<accession>A0AAU9K8I0</accession>
<dbReference type="EMBL" id="CAJZBQ010000058">
    <property type="protein sequence ID" value="CAG9334254.1"/>
    <property type="molecule type" value="Genomic_DNA"/>
</dbReference>
<evidence type="ECO:0000313" key="1">
    <source>
        <dbReference type="EMBL" id="CAG9334254.1"/>
    </source>
</evidence>
<sequence>MSKKFSHPHILIRLPKVPQDILQEKSRQGYHNKYKYTKKLSRSSTLILDFSTICLQPSEKTNSISSIAEFLQFHDLE</sequence>
<dbReference type="Proteomes" id="UP001162131">
    <property type="component" value="Unassembled WGS sequence"/>
</dbReference>
<gene>
    <name evidence="1" type="ORF">BSTOLATCC_MIC60873</name>
</gene>
<protein>
    <submittedName>
        <fullName evidence="1">Uncharacterized protein</fullName>
    </submittedName>
</protein>
<organism evidence="1 2">
    <name type="scientific">Blepharisma stoltei</name>
    <dbReference type="NCBI Taxonomy" id="1481888"/>
    <lineage>
        <taxon>Eukaryota</taxon>
        <taxon>Sar</taxon>
        <taxon>Alveolata</taxon>
        <taxon>Ciliophora</taxon>
        <taxon>Postciliodesmatophora</taxon>
        <taxon>Heterotrichea</taxon>
        <taxon>Heterotrichida</taxon>
        <taxon>Blepharismidae</taxon>
        <taxon>Blepharisma</taxon>
    </lineage>
</organism>
<name>A0AAU9K8I0_9CILI</name>
<comment type="caution">
    <text evidence="1">The sequence shown here is derived from an EMBL/GenBank/DDBJ whole genome shotgun (WGS) entry which is preliminary data.</text>
</comment>
<reference evidence="1" key="1">
    <citation type="submission" date="2021-09" db="EMBL/GenBank/DDBJ databases">
        <authorList>
            <consortium name="AG Swart"/>
            <person name="Singh M."/>
            <person name="Singh A."/>
            <person name="Seah K."/>
            <person name="Emmerich C."/>
        </authorList>
    </citation>
    <scope>NUCLEOTIDE SEQUENCE</scope>
    <source>
        <strain evidence="1">ATCC30299</strain>
    </source>
</reference>
<keyword evidence="2" id="KW-1185">Reference proteome</keyword>
<dbReference type="AlphaFoldDB" id="A0AAU9K8I0"/>